<feature type="chain" id="PRO_5025071635" evidence="2">
    <location>
        <begin position="31"/>
        <end position="361"/>
    </location>
</feature>
<evidence type="ECO:0000313" key="4">
    <source>
        <dbReference type="Proteomes" id="UP000326837"/>
    </source>
</evidence>
<reference evidence="4" key="1">
    <citation type="submission" date="2019-10" db="EMBL/GenBank/DDBJ databases">
        <title>Lacipirellula parvula gen. nov., sp. nov., representing a lineage of planctomycetes widespread in freshwater anoxic habitats, and description of the family Lacipirellulaceae.</title>
        <authorList>
            <person name="Dedysh S.N."/>
            <person name="Kulichevskaya I.S."/>
            <person name="Beletsky A.V."/>
            <person name="Rakitin A.L."/>
            <person name="Mardanov A.V."/>
            <person name="Ivanova A.A."/>
            <person name="Saltykova V.X."/>
            <person name="Rijpstra W.I.C."/>
            <person name="Sinninghe Damste J.S."/>
            <person name="Ravin N.V."/>
        </authorList>
    </citation>
    <scope>NUCLEOTIDE SEQUENCE [LARGE SCALE GENOMIC DNA]</scope>
    <source>
        <strain evidence="4">PX69</strain>
    </source>
</reference>
<gene>
    <name evidence="3" type="ORF">PLANPX_4115</name>
</gene>
<feature type="signal peptide" evidence="2">
    <location>
        <begin position="1"/>
        <end position="30"/>
    </location>
</feature>
<protein>
    <submittedName>
        <fullName evidence="3">Uncharacterized protein</fullName>
    </submittedName>
</protein>
<accession>A0A5K7XJT3</accession>
<feature type="compositionally biased region" description="Low complexity" evidence="1">
    <location>
        <begin position="344"/>
        <end position="353"/>
    </location>
</feature>
<name>A0A5K7XJT3_9BACT</name>
<keyword evidence="2" id="KW-0732">Signal</keyword>
<dbReference type="Proteomes" id="UP000326837">
    <property type="component" value="Chromosome"/>
</dbReference>
<evidence type="ECO:0000256" key="2">
    <source>
        <dbReference type="SAM" id="SignalP"/>
    </source>
</evidence>
<sequence>MCINLNRKSWKLAAALSAVLAAGSAVPAQAEVVSPNLRDNLTFMPPHVAGDAEFDGNGPAVTVKVKFTVSNNTLLYSVYYKAKETKSDWTEASGWSPTRTVYTAPPGMRIVSIPKSEHELVIDTMSGHNSKTYPTALGRVTLYGDTKGKDAGVYTRVELNLDAAIPINVDMNAPRSEQEAYLPRTYTYTPPHTRGDKDFDGNGPRVVVDARVEHDSQQVYFVIKMIAEETKPDNTTASGETRTLIYSAPAGQRITSLGGQTSWPNLVSYYDSNHNVDKFDTPLGPVSVFGDHKGDDAGDYTRVVFGNVDKFVVVRTAPSGSLADGGDEGGGESASFTRSGGKNGNAKNGNSGKQRNFKHRK</sequence>
<organism evidence="3 4">
    <name type="scientific">Lacipirellula parvula</name>
    <dbReference type="NCBI Taxonomy" id="2650471"/>
    <lineage>
        <taxon>Bacteria</taxon>
        <taxon>Pseudomonadati</taxon>
        <taxon>Planctomycetota</taxon>
        <taxon>Planctomycetia</taxon>
        <taxon>Pirellulales</taxon>
        <taxon>Lacipirellulaceae</taxon>
        <taxon>Lacipirellula</taxon>
    </lineage>
</organism>
<proteinExistence type="predicted"/>
<keyword evidence="4" id="KW-1185">Reference proteome</keyword>
<dbReference type="AlphaFoldDB" id="A0A5K7XJT3"/>
<evidence type="ECO:0000313" key="3">
    <source>
        <dbReference type="EMBL" id="BBO34503.1"/>
    </source>
</evidence>
<dbReference type="KEGG" id="lpav:PLANPX_4115"/>
<feature type="region of interest" description="Disordered" evidence="1">
    <location>
        <begin position="318"/>
        <end position="361"/>
    </location>
</feature>
<dbReference type="EMBL" id="AP021861">
    <property type="protein sequence ID" value="BBO34503.1"/>
    <property type="molecule type" value="Genomic_DNA"/>
</dbReference>
<evidence type="ECO:0000256" key="1">
    <source>
        <dbReference type="SAM" id="MobiDB-lite"/>
    </source>
</evidence>